<proteinExistence type="predicted"/>
<keyword evidence="2" id="KW-1185">Reference proteome</keyword>
<dbReference type="AlphaFoldDB" id="A0AAD4Q131"/>
<accession>A0AAD4Q131</accession>
<name>A0AAD4Q131_9EURO</name>
<protein>
    <submittedName>
        <fullName evidence="1">Uncharacterized protein</fullName>
    </submittedName>
</protein>
<dbReference type="RefSeq" id="XP_046077796.1">
    <property type="nucleotide sequence ID" value="XM_046222666.1"/>
</dbReference>
<sequence>MRKGKLEIHHAFGCLYIHYLGRGNAPFGHYQKIAGRNGSSNKGAFIVHRAHGSTTDITPNVRPAVTKMKAIITQRFDINSAEVDAEPDNRLLVWGDIKPTY</sequence>
<dbReference type="EMBL" id="JAJTJA010000001">
    <property type="protein sequence ID" value="KAH8705175.1"/>
    <property type="molecule type" value="Genomic_DNA"/>
</dbReference>
<evidence type="ECO:0000313" key="1">
    <source>
        <dbReference type="EMBL" id="KAH8705175.1"/>
    </source>
</evidence>
<gene>
    <name evidence="1" type="ORF">BGW36DRAFT_8829</name>
</gene>
<dbReference type="Proteomes" id="UP001201262">
    <property type="component" value="Unassembled WGS sequence"/>
</dbReference>
<comment type="caution">
    <text evidence="1">The sequence shown here is derived from an EMBL/GenBank/DDBJ whole genome shotgun (WGS) entry which is preliminary data.</text>
</comment>
<organism evidence="1 2">
    <name type="scientific">Talaromyces proteolyticus</name>
    <dbReference type="NCBI Taxonomy" id="1131652"/>
    <lineage>
        <taxon>Eukaryota</taxon>
        <taxon>Fungi</taxon>
        <taxon>Dikarya</taxon>
        <taxon>Ascomycota</taxon>
        <taxon>Pezizomycotina</taxon>
        <taxon>Eurotiomycetes</taxon>
        <taxon>Eurotiomycetidae</taxon>
        <taxon>Eurotiales</taxon>
        <taxon>Trichocomaceae</taxon>
        <taxon>Talaromyces</taxon>
        <taxon>Talaromyces sect. Bacilispori</taxon>
    </lineage>
</organism>
<evidence type="ECO:0000313" key="2">
    <source>
        <dbReference type="Proteomes" id="UP001201262"/>
    </source>
</evidence>
<reference evidence="1" key="1">
    <citation type="submission" date="2021-12" db="EMBL/GenBank/DDBJ databases">
        <title>Convergent genome expansion in fungi linked to evolution of root-endophyte symbiosis.</title>
        <authorList>
            <consortium name="DOE Joint Genome Institute"/>
            <person name="Ke Y.-H."/>
            <person name="Bonito G."/>
            <person name="Liao H.-L."/>
            <person name="Looney B."/>
            <person name="Rojas-Flechas A."/>
            <person name="Nash J."/>
            <person name="Hameed K."/>
            <person name="Schadt C."/>
            <person name="Martin F."/>
            <person name="Crous P.W."/>
            <person name="Miettinen O."/>
            <person name="Magnuson J.K."/>
            <person name="Labbe J."/>
            <person name="Jacobson D."/>
            <person name="Doktycz M.J."/>
            <person name="Veneault-Fourrey C."/>
            <person name="Kuo A."/>
            <person name="Mondo S."/>
            <person name="Calhoun S."/>
            <person name="Riley R."/>
            <person name="Ohm R."/>
            <person name="LaButti K."/>
            <person name="Andreopoulos B."/>
            <person name="Pangilinan J."/>
            <person name="Nolan M."/>
            <person name="Tritt A."/>
            <person name="Clum A."/>
            <person name="Lipzen A."/>
            <person name="Daum C."/>
            <person name="Barry K."/>
            <person name="Grigoriev I.V."/>
            <person name="Vilgalys R."/>
        </authorList>
    </citation>
    <scope>NUCLEOTIDE SEQUENCE</scope>
    <source>
        <strain evidence="1">PMI_201</strain>
    </source>
</reference>
<dbReference type="GeneID" id="70252952"/>